<feature type="compositionally biased region" description="Polar residues" evidence="2">
    <location>
        <begin position="767"/>
        <end position="777"/>
    </location>
</feature>
<dbReference type="PANTHER" id="PTHR13199">
    <property type="entry name" value="GH03947P"/>
    <property type="match status" value="1"/>
</dbReference>
<reference evidence="4" key="2">
    <citation type="submission" date="2020-05" db="UniProtKB">
        <authorList>
            <consortium name="EnsemblMetazoa"/>
        </authorList>
    </citation>
    <scope>IDENTIFICATION</scope>
    <source>
        <strain evidence="4">IAEA</strain>
    </source>
</reference>
<feature type="compositionally biased region" description="Low complexity" evidence="2">
    <location>
        <begin position="1157"/>
        <end position="1170"/>
    </location>
</feature>
<feature type="region of interest" description="Disordered" evidence="2">
    <location>
        <begin position="959"/>
        <end position="983"/>
    </location>
</feature>
<dbReference type="InterPro" id="IPR051506">
    <property type="entry name" value="ATOS_Transcription_Regulators"/>
</dbReference>
<feature type="compositionally biased region" description="Polar residues" evidence="2">
    <location>
        <begin position="1595"/>
        <end position="1605"/>
    </location>
</feature>
<dbReference type="EnsemblMetazoa" id="GBRI028461-RA">
    <property type="protein sequence ID" value="GBRI028461-PA"/>
    <property type="gene ID" value="GBRI028461"/>
</dbReference>
<feature type="domain" description="Atos-like conserved" evidence="3">
    <location>
        <begin position="1433"/>
        <end position="1491"/>
    </location>
</feature>
<feature type="region of interest" description="Disordered" evidence="2">
    <location>
        <begin position="1152"/>
        <end position="1174"/>
    </location>
</feature>
<dbReference type="Proteomes" id="UP000091820">
    <property type="component" value="Unassembled WGS sequence"/>
</dbReference>
<feature type="region of interest" description="Disordered" evidence="2">
    <location>
        <begin position="755"/>
        <end position="810"/>
    </location>
</feature>
<dbReference type="SMART" id="SM01177">
    <property type="entry name" value="DUF4210"/>
    <property type="match status" value="1"/>
</dbReference>
<feature type="compositionally biased region" description="Polar residues" evidence="2">
    <location>
        <begin position="888"/>
        <end position="900"/>
    </location>
</feature>
<dbReference type="Pfam" id="PF13889">
    <property type="entry name" value="Chromosome_seg"/>
    <property type="match status" value="1"/>
</dbReference>
<evidence type="ECO:0000256" key="1">
    <source>
        <dbReference type="ARBA" id="ARBA00034497"/>
    </source>
</evidence>
<feature type="region of interest" description="Disordered" evidence="2">
    <location>
        <begin position="1586"/>
        <end position="1605"/>
    </location>
</feature>
<protein>
    <submittedName>
        <fullName evidence="4">DUF4210 domain-containing protein</fullName>
    </submittedName>
</protein>
<keyword evidence="5" id="KW-1185">Reference proteome</keyword>
<dbReference type="PANTHER" id="PTHR13199:SF11">
    <property type="entry name" value="PROTEIN ATOSSA"/>
    <property type="match status" value="1"/>
</dbReference>
<feature type="region of interest" description="Disordered" evidence="2">
    <location>
        <begin position="270"/>
        <end position="312"/>
    </location>
</feature>
<comment type="similarity">
    <text evidence="1">Belongs to the ATOS family.</text>
</comment>
<feature type="region of interest" description="Disordered" evidence="2">
    <location>
        <begin position="924"/>
        <end position="943"/>
    </location>
</feature>
<feature type="region of interest" description="Disordered" evidence="2">
    <location>
        <begin position="888"/>
        <end position="918"/>
    </location>
</feature>
<evidence type="ECO:0000256" key="2">
    <source>
        <dbReference type="SAM" id="MobiDB-lite"/>
    </source>
</evidence>
<feature type="region of interest" description="Disordered" evidence="2">
    <location>
        <begin position="81"/>
        <end position="102"/>
    </location>
</feature>
<reference evidence="5" key="1">
    <citation type="submission" date="2014-03" db="EMBL/GenBank/DDBJ databases">
        <authorList>
            <person name="Aksoy S."/>
            <person name="Warren W."/>
            <person name="Wilson R.K."/>
        </authorList>
    </citation>
    <scope>NUCLEOTIDE SEQUENCE [LARGE SCALE GENOMIC DNA]</scope>
    <source>
        <strain evidence="5">IAEA</strain>
    </source>
</reference>
<dbReference type="InterPro" id="IPR025261">
    <property type="entry name" value="Atos-like_cons_dom"/>
</dbReference>
<name>A0A1A9WQQ3_9MUSC</name>
<feature type="compositionally biased region" description="Acidic residues" evidence="2">
    <location>
        <begin position="783"/>
        <end position="808"/>
    </location>
</feature>
<sequence length="1691" mass="185046">MIPTTLTNSSSTPVTGVVNPINTLNSSGSSSTSSNAISNVGGLPNHVSALLGIASLILEGRGFVEDEYPIQTTLRGELPLLSGNSMETGRQSPKPSTSRAAYGDLMSGANEMNAYLLRKMNTSPDSTLYIDSYSSSSGSASSSFDSQQSRWSQKLSQLRQESPSSNVQIIRSEQKVTVEGIRHASEPEYVALAIKTETGENGEREADFEIIRRIALNRINMYNSPNSISGSGNSSSVGGANIGFGNENFMSSLQSLATNTCLRVGSPFFQSSSGPSTPKYSFRALSGSSNNSPRFPSPQLADLSTGSGGSTGSAVQSPKSLLWLRNISSASNVAVSTPTTARAAVPLLSTSVASKLDISSATSSVNVTNRSQAPQQGPHCDQFLRKMGLMKNDSCETEEHSCDKSYVNITCTRWRAHCLKMEAILARGEAICIEVYLGPVGHKILLEQWIINLKEKQPPPTMTLPSLCSAIRSQLYFSQVSAWCDLIKKSDKSINETGRLILTTPLTSAAGDLATLTGNASPSTALTATAVSVATTLSSSPLSASVGCSQRRPRLNILYRIKQYDSTACFNSKPNVHNFPNVNISENCCVSVCLKSLPRFAGGIPPRVGNTLPVTTQILSASGTMATTITTTTTKNHLPALNNLTVNCDNNAKQCWQQEQQQLKAATKMISMSTNQKERKTVNFVTTGNDGNDDDDGNCSDNNVTKNSSAKIVQSNCYDIVNVDDGSNSSFSTNNANLSHREKQLLKYRKRMFKRDKKQRKRGENYCVNNNNASTINLKEPSNEDELPQLMDEEGGEEEDGDDEDDGQEDRSCHKDLIKKFYTPSLSTIEIRQTKERNSIPTNESLHQVKMISTGTQTSQTLNCCSFCGGKRTLVCLKCNYITNKNSRNNLSTSSGASVQQRRRSNKSNFCSPKDSSDLEMDDLEAEAEHDSSASSLSSNDIIRTPRNKAELLLQAIQRTPKTAKKHRKTKENSNDAVQKNHSNNSTANVATLNESCVGAIAPTSNTISCQMCKRQKTQHNFNQPTQMMTEQPPTAGTTEDISSDECLLSSTNTRTTTTTTTTASNDNKNKNDETAIEKADQQINGTRIVGKESEDVNIQNNDATHVATVPAVDININEIRRTEIMEEVGSKEYFESSTKLTPYIERCSLKSRHQQNHTSQQQQQKNLHNCSTPPLLNEDLNANAKGDGIANDIARESNRIMAQFKTPTDCQKSSKASCKHTSKPQQLKIVCNFDNIGPDFGDGDGSNKMQTDASTPSSSRTLISKANLTSNRRNLLKVNLTPIFCNTAASLMVSMDNQSSNAICPSIPIVQNGAKQKTKDGSNSAEVRAETSLTFSFESPTTSALHTVPTVQKSNSAPTLPNSPSLSPRFFKASTIYKRRSRHLSDRSDRSSFGSDEQYSDEDNECNLYSPLVISPIKSRNRLTSVFARKSLLGNLEENLLQRRLMPKIEVVGFRLLLGASGGFCPTQLTIPAAAYFYELHGETLSTPYLCEVRLPRKGYTVPRFGTVQATLLNPMGTVVRMFVIPYDMRDMPALHQTFVRQRILADGGQMSDMCMEHVQHNGVVDCSNNKCNKTVTINAELLQQQQEKQTQQPRTPNTRNESNLGHFISTEHMKSLRYSIHLRFQTSRSGRLMLHTDIRLLISRRTDCDTAAAHAKGIIEGPNDFVTDTVMPANPKYSARHDQQTSSKI</sequence>
<dbReference type="STRING" id="37001.A0A1A9WQQ3"/>
<feature type="region of interest" description="Disordered" evidence="2">
    <location>
        <begin position="1383"/>
        <end position="1403"/>
    </location>
</feature>
<evidence type="ECO:0000313" key="5">
    <source>
        <dbReference type="Proteomes" id="UP000091820"/>
    </source>
</evidence>
<feature type="compositionally biased region" description="Polar residues" evidence="2">
    <location>
        <begin position="82"/>
        <end position="99"/>
    </location>
</feature>
<organism evidence="4 5">
    <name type="scientific">Glossina brevipalpis</name>
    <dbReference type="NCBI Taxonomy" id="37001"/>
    <lineage>
        <taxon>Eukaryota</taxon>
        <taxon>Metazoa</taxon>
        <taxon>Ecdysozoa</taxon>
        <taxon>Arthropoda</taxon>
        <taxon>Hexapoda</taxon>
        <taxon>Insecta</taxon>
        <taxon>Pterygota</taxon>
        <taxon>Neoptera</taxon>
        <taxon>Endopterygota</taxon>
        <taxon>Diptera</taxon>
        <taxon>Brachycera</taxon>
        <taxon>Muscomorpha</taxon>
        <taxon>Hippoboscoidea</taxon>
        <taxon>Glossinidae</taxon>
        <taxon>Glossina</taxon>
    </lineage>
</organism>
<proteinExistence type="inferred from homology"/>
<dbReference type="VEuPathDB" id="VectorBase:GBRI028461"/>
<dbReference type="InterPro" id="IPR033473">
    <property type="entry name" value="Atos-like_C"/>
</dbReference>
<evidence type="ECO:0000259" key="3">
    <source>
        <dbReference type="SMART" id="SM01177"/>
    </source>
</evidence>
<feature type="region of interest" description="Disordered" evidence="2">
    <location>
        <begin position="1055"/>
        <end position="1074"/>
    </location>
</feature>
<accession>A0A1A9WQQ3</accession>
<evidence type="ECO:0000313" key="4">
    <source>
        <dbReference type="EnsemblMetazoa" id="GBRI028461-PA"/>
    </source>
</evidence>